<keyword evidence="3" id="KW-1185">Reference proteome</keyword>
<evidence type="ECO:0000256" key="1">
    <source>
        <dbReference type="SAM" id="Phobius"/>
    </source>
</evidence>
<sequence>MSFLRPTVENALRRWSEVLVMFAVAAFGLWVFLRGGYIFQGLGVLIVIAAFAFGLAAWRRMQFRMAVDAPGLVEVVEGRVSYLGPYFGGSVDLGDLQELQVLDVAGRRRCWRLKQNDGQALLIPFAAEGAAALYDAFVLLPGLRGAALSGAASRPASDPVTIWRASAR</sequence>
<evidence type="ECO:0000313" key="3">
    <source>
        <dbReference type="Proteomes" id="UP001315686"/>
    </source>
</evidence>
<gene>
    <name evidence="2" type="ORF">IV417_11490</name>
</gene>
<reference evidence="2 3" key="1">
    <citation type="journal article" date="2021" name="Arch. Microbiol.">
        <title>Harenicola maris gen. nov., sp. nov. isolated from the Sea of Japan shallow sediments.</title>
        <authorList>
            <person name="Romanenko L.A."/>
            <person name="Kurilenko V.V."/>
            <person name="Chernysheva N.Y."/>
            <person name="Tekutyeva L.A."/>
            <person name="Velansky P.V."/>
            <person name="Svetashev V.I."/>
            <person name="Isaeva M.P."/>
        </authorList>
    </citation>
    <scope>NUCLEOTIDE SEQUENCE [LARGE SCALE GENOMIC DNA]</scope>
    <source>
        <strain evidence="2 3">KMM 3653</strain>
    </source>
</reference>
<dbReference type="AlphaFoldDB" id="A0AAP2CQU8"/>
<dbReference type="EMBL" id="JADQAZ010000002">
    <property type="protein sequence ID" value="MBT0958010.1"/>
    <property type="molecule type" value="Genomic_DNA"/>
</dbReference>
<accession>A0AAP2CQU8</accession>
<keyword evidence="1" id="KW-0812">Transmembrane</keyword>
<comment type="caution">
    <text evidence="2">The sequence shown here is derived from an EMBL/GenBank/DDBJ whole genome shotgun (WGS) entry which is preliminary data.</text>
</comment>
<feature type="transmembrane region" description="Helical" evidence="1">
    <location>
        <begin position="38"/>
        <end position="58"/>
    </location>
</feature>
<proteinExistence type="predicted"/>
<dbReference type="Proteomes" id="UP001315686">
    <property type="component" value="Unassembled WGS sequence"/>
</dbReference>
<feature type="transmembrane region" description="Helical" evidence="1">
    <location>
        <begin position="12"/>
        <end position="32"/>
    </location>
</feature>
<protein>
    <submittedName>
        <fullName evidence="2">Uncharacterized protein</fullName>
    </submittedName>
</protein>
<evidence type="ECO:0000313" key="2">
    <source>
        <dbReference type="EMBL" id="MBT0958010.1"/>
    </source>
</evidence>
<name>A0AAP2CQU8_9RHOB</name>
<dbReference type="RefSeq" id="WP_327794226.1">
    <property type="nucleotide sequence ID" value="NZ_JADQAZ010000002.1"/>
</dbReference>
<keyword evidence="1" id="KW-1133">Transmembrane helix</keyword>
<keyword evidence="1" id="KW-0472">Membrane</keyword>
<organism evidence="2 3">
    <name type="scientific">Harenicola maris</name>
    <dbReference type="NCBI Taxonomy" id="2841044"/>
    <lineage>
        <taxon>Bacteria</taxon>
        <taxon>Pseudomonadati</taxon>
        <taxon>Pseudomonadota</taxon>
        <taxon>Alphaproteobacteria</taxon>
        <taxon>Rhodobacterales</taxon>
        <taxon>Paracoccaceae</taxon>
        <taxon>Harenicola</taxon>
    </lineage>
</organism>